<evidence type="ECO:0000256" key="1">
    <source>
        <dbReference type="SAM" id="MobiDB-lite"/>
    </source>
</evidence>
<dbReference type="AlphaFoldDB" id="A0AAV9VLU7"/>
<dbReference type="Proteomes" id="UP001373714">
    <property type="component" value="Unassembled WGS sequence"/>
</dbReference>
<feature type="region of interest" description="Disordered" evidence="1">
    <location>
        <begin position="191"/>
        <end position="245"/>
    </location>
</feature>
<feature type="compositionally biased region" description="Basic and acidic residues" evidence="1">
    <location>
        <begin position="124"/>
        <end position="140"/>
    </location>
</feature>
<sequence>MSEIPQNHQASEPIRDEEGTPSTQASPRRNLLGVNEVSAIISSPHTPSPDTYRSKASSFSILSFGSPRRSALSPNTFNQNSVSYHQASSGASRPTTQLSPDTFENPIRGVSPASILSESGEPSIDQKENQKVSPELKKQLESFITPAPRAASQTSGSPSLSKGSKFGGWAIGKSSIALRPTEPVASVLTTQLWDPPEDAPQGSPEDSGDDRVPTPLSMSRYQSEYVSFPPFESYPKTPRPGLRSRCSDKSWHLLQKLKGKIVEMHNAGLQSSRSSSRNSISSRKSRSPAGPHGDGQQSHTRRGSEGGGGSRNTLESGPSSRSRLKAATVSGGTLRSSAPNLKTVSTAGLSSTANDPKVGPQTHKATIVAVTPETSPQRPQKSPESPRGTSGLPGLSRPLEFASSLFQSLVTIAAGDSPRSNPISPGRGSPSETNIPKSQSKSSAQTKSQSKGKGKAPEGINEDSSEDEMSFMEYIKRFSDSSPTGPSKRPPPPLSTTSWDVSTEEANPEPSTIVKQAIPRNVTFKDQTNEDIGRVMIPMSPILEVETISNFPPEIAPNLDPAKTPIIYTREDYDTMNTYFYNVQKKLLRKKWPFLRDNEIKYLIDNKWLDMEWEDLEDWAQESAQHVDDEDYVERDLFEDLALVDPRGPDAPKQRSDVN</sequence>
<keyword evidence="3" id="KW-1185">Reference proteome</keyword>
<comment type="caution">
    <text evidence="2">The sequence shown here is derived from an EMBL/GenBank/DDBJ whole genome shotgun (WGS) entry which is preliminary data.</text>
</comment>
<feature type="compositionally biased region" description="Polar residues" evidence="1">
    <location>
        <begin position="216"/>
        <end position="225"/>
    </location>
</feature>
<evidence type="ECO:0000313" key="2">
    <source>
        <dbReference type="EMBL" id="KAK6362166.1"/>
    </source>
</evidence>
<accession>A0AAV9VLU7</accession>
<proteinExistence type="predicted"/>
<feature type="region of interest" description="Disordered" evidence="1">
    <location>
        <begin position="413"/>
        <end position="466"/>
    </location>
</feature>
<name>A0AAV9VLU7_9PEZI</name>
<evidence type="ECO:0000313" key="3">
    <source>
        <dbReference type="Proteomes" id="UP001373714"/>
    </source>
</evidence>
<reference evidence="2 3" key="1">
    <citation type="submission" date="2019-10" db="EMBL/GenBank/DDBJ databases">
        <authorList>
            <person name="Palmer J.M."/>
        </authorList>
    </citation>
    <scope>NUCLEOTIDE SEQUENCE [LARGE SCALE GENOMIC DNA]</scope>
    <source>
        <strain evidence="2 3">TWF730</strain>
    </source>
</reference>
<feature type="compositionally biased region" description="Polar residues" evidence="1">
    <location>
        <begin position="72"/>
        <end position="102"/>
    </location>
</feature>
<feature type="compositionally biased region" description="Polar residues" evidence="1">
    <location>
        <begin position="372"/>
        <end position="383"/>
    </location>
</feature>
<feature type="region of interest" description="Disordered" evidence="1">
    <location>
        <begin position="478"/>
        <end position="510"/>
    </location>
</feature>
<feature type="compositionally biased region" description="Polar residues" evidence="1">
    <location>
        <begin position="330"/>
        <end position="354"/>
    </location>
</feature>
<feature type="compositionally biased region" description="Polar residues" evidence="1">
    <location>
        <begin position="151"/>
        <end position="162"/>
    </location>
</feature>
<feature type="compositionally biased region" description="Low complexity" evidence="1">
    <location>
        <begin position="271"/>
        <end position="282"/>
    </location>
</feature>
<dbReference type="EMBL" id="JAVHNS010000002">
    <property type="protein sequence ID" value="KAK6362166.1"/>
    <property type="molecule type" value="Genomic_DNA"/>
</dbReference>
<feature type="compositionally biased region" description="Polar residues" evidence="1">
    <location>
        <begin position="312"/>
        <end position="321"/>
    </location>
</feature>
<gene>
    <name evidence="2" type="ORF">TWF730_005863</name>
</gene>
<feature type="region of interest" description="Disordered" evidence="1">
    <location>
        <begin position="267"/>
        <end position="399"/>
    </location>
</feature>
<organism evidence="2 3">
    <name type="scientific">Orbilia blumenaviensis</name>
    <dbReference type="NCBI Taxonomy" id="1796055"/>
    <lineage>
        <taxon>Eukaryota</taxon>
        <taxon>Fungi</taxon>
        <taxon>Dikarya</taxon>
        <taxon>Ascomycota</taxon>
        <taxon>Pezizomycotina</taxon>
        <taxon>Orbiliomycetes</taxon>
        <taxon>Orbiliales</taxon>
        <taxon>Orbiliaceae</taxon>
        <taxon>Orbilia</taxon>
    </lineage>
</organism>
<feature type="region of interest" description="Disordered" evidence="1">
    <location>
        <begin position="1"/>
        <end position="164"/>
    </location>
</feature>
<protein>
    <submittedName>
        <fullName evidence="2">Uncharacterized protein</fullName>
    </submittedName>
</protein>
<feature type="compositionally biased region" description="Low complexity" evidence="1">
    <location>
        <begin position="437"/>
        <end position="451"/>
    </location>
</feature>
<feature type="compositionally biased region" description="Polar residues" evidence="1">
    <location>
        <begin position="1"/>
        <end position="10"/>
    </location>
</feature>
<feature type="compositionally biased region" description="Polar residues" evidence="1">
    <location>
        <begin position="40"/>
        <end position="63"/>
    </location>
</feature>